<dbReference type="eggNOG" id="KOG0542">
    <property type="taxonomic scope" value="Eukaryota"/>
</dbReference>
<feature type="region of interest" description="Disordered" evidence="4">
    <location>
        <begin position="1"/>
        <end position="24"/>
    </location>
</feature>
<reference evidence="7" key="1">
    <citation type="journal article" date="2013" name="Nature">
        <title>Pan genome of the phytoplankton Emiliania underpins its global distribution.</title>
        <authorList>
            <person name="Read B.A."/>
            <person name="Kegel J."/>
            <person name="Klute M.J."/>
            <person name="Kuo A."/>
            <person name="Lefebvre S.C."/>
            <person name="Maumus F."/>
            <person name="Mayer C."/>
            <person name="Miller J."/>
            <person name="Monier A."/>
            <person name="Salamov A."/>
            <person name="Young J."/>
            <person name="Aguilar M."/>
            <person name="Claverie J.M."/>
            <person name="Frickenhaus S."/>
            <person name="Gonzalez K."/>
            <person name="Herman E.K."/>
            <person name="Lin Y.C."/>
            <person name="Napier J."/>
            <person name="Ogata H."/>
            <person name="Sarno A.F."/>
            <person name="Shmutz J."/>
            <person name="Schroeder D."/>
            <person name="de Vargas C."/>
            <person name="Verret F."/>
            <person name="von Dassow P."/>
            <person name="Valentin K."/>
            <person name="Van de Peer Y."/>
            <person name="Wheeler G."/>
            <person name="Dacks J.B."/>
            <person name="Delwiche C.F."/>
            <person name="Dyhrman S.T."/>
            <person name="Glockner G."/>
            <person name="John U."/>
            <person name="Richards T."/>
            <person name="Worden A.Z."/>
            <person name="Zhang X."/>
            <person name="Grigoriev I.V."/>
            <person name="Allen A.E."/>
            <person name="Bidle K."/>
            <person name="Borodovsky M."/>
            <person name="Bowler C."/>
            <person name="Brownlee C."/>
            <person name="Cock J.M."/>
            <person name="Elias M."/>
            <person name="Gladyshev V.N."/>
            <person name="Groth M."/>
            <person name="Guda C."/>
            <person name="Hadaegh A."/>
            <person name="Iglesias-Rodriguez M.D."/>
            <person name="Jenkins J."/>
            <person name="Jones B.M."/>
            <person name="Lawson T."/>
            <person name="Leese F."/>
            <person name="Lindquist E."/>
            <person name="Lobanov A."/>
            <person name="Lomsadze A."/>
            <person name="Malik S.B."/>
            <person name="Marsh M.E."/>
            <person name="Mackinder L."/>
            <person name="Mock T."/>
            <person name="Mueller-Roeber B."/>
            <person name="Pagarete A."/>
            <person name="Parker M."/>
            <person name="Probert I."/>
            <person name="Quesneville H."/>
            <person name="Raines C."/>
            <person name="Rensing S.A."/>
            <person name="Riano-Pachon D.M."/>
            <person name="Richier S."/>
            <person name="Rokitta S."/>
            <person name="Shiraiwa Y."/>
            <person name="Soanes D.M."/>
            <person name="van der Giezen M."/>
            <person name="Wahlund T.M."/>
            <person name="Williams B."/>
            <person name="Wilson W."/>
            <person name="Wolfe G."/>
            <person name="Wurch L.L."/>
        </authorList>
    </citation>
    <scope>NUCLEOTIDE SEQUENCE</scope>
</reference>
<dbReference type="SUPFAM" id="SSF52799">
    <property type="entry name" value="(Phosphotyrosine protein) phosphatases II"/>
    <property type="match status" value="1"/>
</dbReference>
<dbReference type="RefSeq" id="XP_005779288.1">
    <property type="nucleotide sequence ID" value="XM_005779231.1"/>
</dbReference>
<dbReference type="InterPro" id="IPR047201">
    <property type="entry name" value="ERI-1_3'hExo-like"/>
</dbReference>
<dbReference type="InterPro" id="IPR029021">
    <property type="entry name" value="Prot-tyrosine_phosphatase-like"/>
</dbReference>
<protein>
    <recommendedName>
        <fullName evidence="5">Tyrosine specific protein phosphatases domain-containing protein</fullName>
    </recommendedName>
</protein>
<evidence type="ECO:0000313" key="6">
    <source>
        <dbReference type="EnsemblProtists" id="EOD26859"/>
    </source>
</evidence>
<dbReference type="Pfam" id="PF13671">
    <property type="entry name" value="AAA_33"/>
    <property type="match status" value="1"/>
</dbReference>
<dbReference type="Pfam" id="PF09414">
    <property type="entry name" value="RNA_ligase"/>
    <property type="match status" value="1"/>
</dbReference>
<dbReference type="PaxDb" id="2903-EOD26859"/>
<dbReference type="InterPro" id="IPR051274">
    <property type="entry name" value="3-5_Exoribonuclease"/>
</dbReference>
<dbReference type="InterPro" id="IPR000387">
    <property type="entry name" value="Tyr_Pase_dom"/>
</dbReference>
<feature type="region of interest" description="Disordered" evidence="4">
    <location>
        <begin position="479"/>
        <end position="513"/>
    </location>
</feature>
<dbReference type="PANTHER" id="PTHR23044">
    <property type="entry name" value="3'-5' EXONUCLEASE ERI1-RELATED"/>
    <property type="match status" value="1"/>
</dbReference>
<feature type="region of interest" description="Disordered" evidence="4">
    <location>
        <begin position="232"/>
        <end position="287"/>
    </location>
</feature>
<dbReference type="InterPro" id="IPR012337">
    <property type="entry name" value="RNaseH-like_sf"/>
</dbReference>
<evidence type="ECO:0000256" key="4">
    <source>
        <dbReference type="SAM" id="MobiDB-lite"/>
    </source>
</evidence>
<proteinExistence type="predicted"/>
<keyword evidence="7" id="KW-1185">Reference proteome</keyword>
<dbReference type="AlphaFoldDB" id="A0A0D3JTM4"/>
<dbReference type="Gene3D" id="3.40.50.300">
    <property type="entry name" value="P-loop containing nucleotide triphosphate hydrolases"/>
    <property type="match status" value="1"/>
</dbReference>
<dbReference type="HOGENOM" id="CLU_284331_0_0_1"/>
<evidence type="ECO:0000256" key="3">
    <source>
        <dbReference type="ARBA" id="ARBA00022839"/>
    </source>
</evidence>
<dbReference type="GO" id="GO:0016791">
    <property type="term" value="F:phosphatase activity"/>
    <property type="evidence" value="ECO:0007669"/>
    <property type="project" value="UniProtKB-ARBA"/>
</dbReference>
<dbReference type="OMA" id="GITDHWQ"/>
<dbReference type="InterPro" id="IPR021122">
    <property type="entry name" value="RNA_ligase_dom_REL/Rnl2"/>
</dbReference>
<dbReference type="CDD" id="cd06133">
    <property type="entry name" value="ERI-1_3'hExo_like"/>
    <property type="match status" value="1"/>
</dbReference>
<evidence type="ECO:0000313" key="7">
    <source>
        <dbReference type="Proteomes" id="UP000013827"/>
    </source>
</evidence>
<dbReference type="GO" id="GO:0003676">
    <property type="term" value="F:nucleic acid binding"/>
    <property type="evidence" value="ECO:0007669"/>
    <property type="project" value="InterPro"/>
</dbReference>
<dbReference type="Gene3D" id="3.90.190.10">
    <property type="entry name" value="Protein tyrosine phosphatase superfamily"/>
    <property type="match status" value="1"/>
</dbReference>
<organism evidence="6 7">
    <name type="scientific">Emiliania huxleyi (strain CCMP1516)</name>
    <dbReference type="NCBI Taxonomy" id="280463"/>
    <lineage>
        <taxon>Eukaryota</taxon>
        <taxon>Haptista</taxon>
        <taxon>Haptophyta</taxon>
        <taxon>Prymnesiophyceae</taxon>
        <taxon>Isochrysidales</taxon>
        <taxon>Noelaerhabdaceae</taxon>
        <taxon>Emiliania</taxon>
    </lineage>
</organism>
<evidence type="ECO:0000256" key="1">
    <source>
        <dbReference type="ARBA" id="ARBA00022722"/>
    </source>
</evidence>
<dbReference type="GO" id="GO:0000175">
    <property type="term" value="F:3'-5'-RNA exonuclease activity"/>
    <property type="evidence" value="ECO:0007669"/>
    <property type="project" value="InterPro"/>
</dbReference>
<dbReference type="InterPro" id="IPR036397">
    <property type="entry name" value="RNaseH_sf"/>
</dbReference>
<dbReference type="SUPFAM" id="SSF53098">
    <property type="entry name" value="Ribonuclease H-like"/>
    <property type="match status" value="1"/>
</dbReference>
<dbReference type="STRING" id="2903.R1F108"/>
<dbReference type="SUPFAM" id="SSF52540">
    <property type="entry name" value="P-loop containing nucleoside triphosphate hydrolases"/>
    <property type="match status" value="1"/>
</dbReference>
<dbReference type="Pfam" id="PF22784">
    <property type="entry name" value="PTP-SAK"/>
    <property type="match status" value="1"/>
</dbReference>
<dbReference type="Pfam" id="PF00929">
    <property type="entry name" value="RNase_T"/>
    <property type="match status" value="1"/>
</dbReference>
<dbReference type="CDD" id="cd14494">
    <property type="entry name" value="PTP_DSP_cys"/>
    <property type="match status" value="1"/>
</dbReference>
<dbReference type="PROSITE" id="PS00383">
    <property type="entry name" value="TYR_PHOSPHATASE_1"/>
    <property type="match status" value="1"/>
</dbReference>
<dbReference type="Gene3D" id="3.30.420.10">
    <property type="entry name" value="Ribonuclease H-like superfamily/Ribonuclease H"/>
    <property type="match status" value="1"/>
</dbReference>
<name>A0A0D3JTM4_EMIH1</name>
<dbReference type="PANTHER" id="PTHR23044:SF61">
    <property type="entry name" value="3'-5' EXORIBONUCLEASE 1-RELATED"/>
    <property type="match status" value="1"/>
</dbReference>
<dbReference type="SMART" id="SM00479">
    <property type="entry name" value="EXOIII"/>
    <property type="match status" value="1"/>
</dbReference>
<accession>A0A0D3JTM4</accession>
<dbReference type="InterPro" id="IPR016130">
    <property type="entry name" value="Tyr_Pase_AS"/>
</dbReference>
<feature type="compositionally biased region" description="Low complexity" evidence="4">
    <location>
        <begin position="232"/>
        <end position="250"/>
    </location>
</feature>
<dbReference type="Gene3D" id="3.30.470.30">
    <property type="entry name" value="DNA ligase/mRNA capping enzyme"/>
    <property type="match status" value="1"/>
</dbReference>
<dbReference type="Proteomes" id="UP000013827">
    <property type="component" value="Unassembled WGS sequence"/>
</dbReference>
<evidence type="ECO:0000256" key="2">
    <source>
        <dbReference type="ARBA" id="ARBA00022801"/>
    </source>
</evidence>
<dbReference type="GeneID" id="17272404"/>
<evidence type="ECO:0000259" key="5">
    <source>
        <dbReference type="PROSITE" id="PS50056"/>
    </source>
</evidence>
<feature type="domain" description="Tyrosine specific protein phosphatases" evidence="5">
    <location>
        <begin position="129"/>
        <end position="187"/>
    </location>
</feature>
<keyword evidence="2" id="KW-0378">Hydrolase</keyword>
<dbReference type="EnsemblProtists" id="EOD26859">
    <property type="protein sequence ID" value="EOD26859"/>
    <property type="gene ID" value="EMIHUDRAFT_430115"/>
</dbReference>
<dbReference type="PROSITE" id="PS50056">
    <property type="entry name" value="TYR_PHOSPHATASE_2"/>
    <property type="match status" value="1"/>
</dbReference>
<reference evidence="6" key="2">
    <citation type="submission" date="2024-10" db="UniProtKB">
        <authorList>
            <consortium name="EnsemblProtists"/>
        </authorList>
    </citation>
    <scope>IDENTIFICATION</scope>
</reference>
<dbReference type="InterPro" id="IPR027417">
    <property type="entry name" value="P-loop_NTPase"/>
</dbReference>
<keyword evidence="1" id="KW-0540">Nuclease</keyword>
<dbReference type="InterPro" id="IPR013520">
    <property type="entry name" value="Ribonucl_H"/>
</dbReference>
<dbReference type="SUPFAM" id="SSF56091">
    <property type="entry name" value="DNA ligase/mRNA capping enzyme, catalytic domain"/>
    <property type="match status" value="1"/>
</dbReference>
<keyword evidence="3" id="KW-0269">Exonuclease</keyword>
<dbReference type="InterPro" id="IPR057023">
    <property type="entry name" value="PTP-SAK"/>
</dbReference>
<dbReference type="KEGG" id="ehx:EMIHUDRAFT_430115"/>
<sequence length="1093" mass="115656">MAHHRVPRALLDAASEEDMPPVPTAPPLPPLASLASRAWSPQYEAACAAFRGPTPRSNWIVPGRILCGERPHDNLKLLCGAGVTTFVSLQTKGESPPYDSGVTKLTPSARFMSLPIVDQCTTDDALVARLVLSLLQRLADGETLYIHCRGGHGRTGTVCSLLLGLVHGLDGPRALSTYQALHDLREQPCFASRSGYEPSADGAACVALFDEQRAQVIRLLAADEGEAAAGVATAAAEAEAPPPTTEAEPASRLNRHNSSKAERRALQQARRSAKPPSEAPPPPPASHRWSHYLVLDFEATCERNDPTQSQWSEIIEFPCVLVDAHTLATLGEFRSLVKPVGRPVGAFCTELTSITQEMVEGAPTLPAVLKQFSAWLPSVLGTDDVSSVLPVTCGEPDLSAMLPRECARKRLQVPPVLKRYCNVKKPFTAHTGAKAGGMDKMLRQLQLPLVGRHHLGIDDARNIAAIVVRLRQLGAKIDATGGSSATDDATDANEGDAAAAPLPPQRNLSEAYGRGASKYDEATLAEWRTRGEGAADAAKRRDWATAVGEFEACVSLRPDWDKGRACLAKAKEKAEAAAAPAAAPAAVAPPVEALPVEAAAAEASAAEASASASASASAPASASASAADSRGGQGRLGPQVPSFVALVGLPGCGKSTFARALAASHKSWVALDSDEVGGRRAFEEALSRACGGGAESRVVVDRCNVKPADRRTLLEIVGRGAPGKRGGGGGGGGACVAVFFDTDKRTCIERVAGRTDHPSIPYGHGRPAVESMAKALELPPAVEKLRAGGGAAAASADAEGFRWHVVRSAAEADALLSSWGAAPAEAAPLGLFKFPRTRHIVNTGGTAVTRDDLLMDDADARRFFDGVTTVVAEEKVDGANLGISLTADYQFRCQNRSHFVNPQSHAQFKPLAGWLEEHGWALCSLLEPEVEVLFGEWCVAQHSVKYSKLPGYFLAFDIYNKRTGTFVSASERNRRLAGLEIPVVRTLARRTFASKDELLELLEMQSAYGDGYVEGTYLRIDSDAGGAGAGAADAAAHAPRNELRGKIVRSDFIQGITDHWQASDIVKNGVRPDLWAGVEEEEEEEEEEAVGVA</sequence>